<keyword evidence="1" id="KW-0472">Membrane</keyword>
<feature type="transmembrane region" description="Helical" evidence="1">
    <location>
        <begin position="99"/>
        <end position="120"/>
    </location>
</feature>
<feature type="transmembrane region" description="Helical" evidence="1">
    <location>
        <begin position="32"/>
        <end position="50"/>
    </location>
</feature>
<evidence type="ECO:0000313" key="3">
    <source>
        <dbReference type="Proteomes" id="UP000605670"/>
    </source>
</evidence>
<sequence>MSIPRTGAAGFWLWLVGGAALGFGVASLPSIGMFVLLGAVVILAAAGIVTRGAGWPLVLAGAALPLLWVAWLHRRGPGWVTYETDTGGGGSELLDPVPWLVAGLGLLALSGVLLAVGRWVGRWRGRSSTR</sequence>
<evidence type="ECO:0000256" key="1">
    <source>
        <dbReference type="SAM" id="Phobius"/>
    </source>
</evidence>
<name>A0A917BV78_9MICO</name>
<keyword evidence="1" id="KW-1133">Transmembrane helix</keyword>
<proteinExistence type="predicted"/>
<protein>
    <submittedName>
        <fullName evidence="2">Uncharacterized protein</fullName>
    </submittedName>
</protein>
<keyword evidence="1" id="KW-0812">Transmembrane</keyword>
<gene>
    <name evidence="2" type="ORF">GCM10011366_27280</name>
</gene>
<organism evidence="2 3">
    <name type="scientific">Ornithinimicrobium tianjinense</name>
    <dbReference type="NCBI Taxonomy" id="1195761"/>
    <lineage>
        <taxon>Bacteria</taxon>
        <taxon>Bacillati</taxon>
        <taxon>Actinomycetota</taxon>
        <taxon>Actinomycetes</taxon>
        <taxon>Micrococcales</taxon>
        <taxon>Ornithinimicrobiaceae</taxon>
        <taxon>Ornithinimicrobium</taxon>
    </lineage>
</organism>
<feature type="transmembrane region" description="Helical" evidence="1">
    <location>
        <begin position="57"/>
        <end position="73"/>
    </location>
</feature>
<dbReference type="Proteomes" id="UP000605670">
    <property type="component" value="Unassembled WGS sequence"/>
</dbReference>
<keyword evidence="3" id="KW-1185">Reference proteome</keyword>
<reference evidence="2" key="2">
    <citation type="submission" date="2020-09" db="EMBL/GenBank/DDBJ databases">
        <authorList>
            <person name="Sun Q."/>
            <person name="Zhou Y."/>
        </authorList>
    </citation>
    <scope>NUCLEOTIDE SEQUENCE</scope>
    <source>
        <strain evidence="2">CGMCC 1.12160</strain>
    </source>
</reference>
<dbReference type="EMBL" id="BMEM01000005">
    <property type="protein sequence ID" value="GGF58033.1"/>
    <property type="molecule type" value="Genomic_DNA"/>
</dbReference>
<comment type="caution">
    <text evidence="2">The sequence shown here is derived from an EMBL/GenBank/DDBJ whole genome shotgun (WGS) entry which is preliminary data.</text>
</comment>
<evidence type="ECO:0000313" key="2">
    <source>
        <dbReference type="EMBL" id="GGF58033.1"/>
    </source>
</evidence>
<dbReference type="RefSeq" id="WP_188431711.1">
    <property type="nucleotide sequence ID" value="NZ_BAABKH010000006.1"/>
</dbReference>
<accession>A0A917BV78</accession>
<dbReference type="AlphaFoldDB" id="A0A917BV78"/>
<reference evidence="2" key="1">
    <citation type="journal article" date="2014" name="Int. J. Syst. Evol. Microbiol.">
        <title>Complete genome sequence of Corynebacterium casei LMG S-19264T (=DSM 44701T), isolated from a smear-ripened cheese.</title>
        <authorList>
            <consortium name="US DOE Joint Genome Institute (JGI-PGF)"/>
            <person name="Walter F."/>
            <person name="Albersmeier A."/>
            <person name="Kalinowski J."/>
            <person name="Ruckert C."/>
        </authorList>
    </citation>
    <scope>NUCLEOTIDE SEQUENCE</scope>
    <source>
        <strain evidence="2">CGMCC 1.12160</strain>
    </source>
</reference>